<feature type="domain" description="Epoxide hydrolase N-terminal" evidence="4">
    <location>
        <begin position="17"/>
        <end position="133"/>
    </location>
</feature>
<keyword evidence="6" id="KW-1185">Reference proteome</keyword>
<protein>
    <submittedName>
        <fullName evidence="5">Alpha/Beta hydrolase protein</fullName>
    </submittedName>
</protein>
<feature type="region of interest" description="Disordered" evidence="3">
    <location>
        <begin position="491"/>
        <end position="564"/>
    </location>
</feature>
<feature type="compositionally biased region" description="Polar residues" evidence="3">
    <location>
        <begin position="597"/>
        <end position="618"/>
    </location>
</feature>
<reference evidence="6" key="1">
    <citation type="submission" date="2016-02" db="EMBL/GenBank/DDBJ databases">
        <title>Draft genome sequence of Microdochium bolleyi, a fungal endophyte of beachgrass.</title>
        <authorList>
            <consortium name="DOE Joint Genome Institute"/>
            <person name="David A.S."/>
            <person name="May G."/>
            <person name="Haridas S."/>
            <person name="Lim J."/>
            <person name="Wang M."/>
            <person name="Labutti K."/>
            <person name="Lipzen A."/>
            <person name="Barry K."/>
            <person name="Grigoriev I.V."/>
        </authorList>
    </citation>
    <scope>NUCLEOTIDE SEQUENCE [LARGE SCALE GENOMIC DNA]</scope>
    <source>
        <strain evidence="6">J235TASD1</strain>
    </source>
</reference>
<feature type="compositionally biased region" description="Basic and acidic residues" evidence="3">
    <location>
        <begin position="535"/>
        <end position="546"/>
    </location>
</feature>
<organism evidence="5 6">
    <name type="scientific">Microdochium bolleyi</name>
    <dbReference type="NCBI Taxonomy" id="196109"/>
    <lineage>
        <taxon>Eukaryota</taxon>
        <taxon>Fungi</taxon>
        <taxon>Dikarya</taxon>
        <taxon>Ascomycota</taxon>
        <taxon>Pezizomycotina</taxon>
        <taxon>Sordariomycetes</taxon>
        <taxon>Xylariomycetidae</taxon>
        <taxon>Xylariales</taxon>
        <taxon>Microdochiaceae</taxon>
        <taxon>Microdochium</taxon>
    </lineage>
</organism>
<dbReference type="InParanoid" id="A0A136J7K1"/>
<evidence type="ECO:0000256" key="1">
    <source>
        <dbReference type="ARBA" id="ARBA00010088"/>
    </source>
</evidence>
<evidence type="ECO:0000313" key="6">
    <source>
        <dbReference type="Proteomes" id="UP000070501"/>
    </source>
</evidence>
<accession>A0A136J7K1</accession>
<dbReference type="InterPro" id="IPR029058">
    <property type="entry name" value="AB_hydrolase_fold"/>
</dbReference>
<sequence>MAPVEDAPADAGGADAVKPYNIRVSSRYIDLTRQKLELARLPHEGLVTQSSSWWEPKAEVESLIDFWLEQYSWRAQEDAFNTQLAQTQFRTGFPNPAAGPDAPALRLHFVHVRSSRPDSVPLLLVPPFPFTNVSLVHLIEPLVNPSADGDASSQQAFHLVIPSLPGLGFSDALPNNVPAISSTADILNSLMLRLGYDHYLVTNAAPGTVSPAHIDHKLVDFLASCYSAHCLGAHLIAPPLLQPTLKQNPVEWAKWSVASMLRRDLFGYKTQDFSRNARFWPVKQANSQPASTNPLSLHALGLKEPNTLAYALCDSPTGLLVQVIKNLRTVGPSKEFTQTEILNFTQLSWLPGPEAALRYWASCSQNPEIVRGAQATKPRVTMTVFQDTDSTTTPNVVSSTADNEAAPVAATTAFRGAPLVPSYTCPAWANHKYQVLHITRAAGVPGLLAWERPEVIADGARKLAASILKLDKRLRARGSDVATAPLAGVAVDGDQSTAPSSSAGSRTANGSTTAAPPPLTQSPSGHLAPPARLSADQRVHPQREVSDDTVVSNGSGAHELSPEAAKKLSIDERIRPTRQLSDETAVSGRTGIISVAGSGTISPAAPTTISSVGSLPSTSSAPAASPAPQQQAVAADKADEPVPAAAIVVTSEEDDTTTTTTTTTPQASQKTTEPKP</sequence>
<evidence type="ECO:0000256" key="3">
    <source>
        <dbReference type="SAM" id="MobiDB-lite"/>
    </source>
</evidence>
<dbReference type="AlphaFoldDB" id="A0A136J7K1"/>
<dbReference type="Gene3D" id="3.40.50.1820">
    <property type="entry name" value="alpha/beta hydrolase"/>
    <property type="match status" value="1"/>
</dbReference>
<evidence type="ECO:0000256" key="2">
    <source>
        <dbReference type="ARBA" id="ARBA00022801"/>
    </source>
</evidence>
<dbReference type="PANTHER" id="PTHR21661:SF71">
    <property type="entry name" value="EPOXIDE HYDROLASE N-TERMINAL DOMAIN-CONTAINING PROTEIN"/>
    <property type="match status" value="1"/>
</dbReference>
<dbReference type="Pfam" id="PF06441">
    <property type="entry name" value="EHN"/>
    <property type="match status" value="1"/>
</dbReference>
<dbReference type="Proteomes" id="UP000070501">
    <property type="component" value="Unassembled WGS sequence"/>
</dbReference>
<evidence type="ECO:0000259" key="4">
    <source>
        <dbReference type="Pfam" id="PF06441"/>
    </source>
</evidence>
<dbReference type="PANTHER" id="PTHR21661">
    <property type="entry name" value="EPOXIDE HYDROLASE 1-RELATED"/>
    <property type="match status" value="1"/>
</dbReference>
<feature type="compositionally biased region" description="Polar residues" evidence="3">
    <location>
        <begin position="665"/>
        <end position="676"/>
    </location>
</feature>
<dbReference type="STRING" id="196109.A0A136J7K1"/>
<name>A0A136J7K1_9PEZI</name>
<feature type="compositionally biased region" description="Low complexity" evidence="3">
    <location>
        <begin position="619"/>
        <end position="635"/>
    </location>
</feature>
<feature type="region of interest" description="Disordered" evidence="3">
    <location>
        <begin position="595"/>
        <end position="676"/>
    </location>
</feature>
<keyword evidence="2 5" id="KW-0378">Hydrolase</keyword>
<evidence type="ECO:0000313" key="5">
    <source>
        <dbReference type="EMBL" id="KXJ93122.1"/>
    </source>
</evidence>
<proteinExistence type="inferred from homology"/>
<comment type="similarity">
    <text evidence="1">Belongs to the peptidase S33 family.</text>
</comment>
<gene>
    <name evidence="5" type="ORF">Micbo1qcDRAFT_174221</name>
</gene>
<dbReference type="EMBL" id="KQ964248">
    <property type="protein sequence ID" value="KXJ93122.1"/>
    <property type="molecule type" value="Genomic_DNA"/>
</dbReference>
<dbReference type="GO" id="GO:0004301">
    <property type="term" value="F:epoxide hydrolase activity"/>
    <property type="evidence" value="ECO:0007669"/>
    <property type="project" value="TreeGrafter"/>
</dbReference>
<dbReference type="SUPFAM" id="SSF53474">
    <property type="entry name" value="alpha/beta-Hydrolases"/>
    <property type="match status" value="1"/>
</dbReference>
<feature type="compositionally biased region" description="Polar residues" evidence="3">
    <location>
        <begin position="494"/>
        <end position="514"/>
    </location>
</feature>
<dbReference type="GO" id="GO:0097176">
    <property type="term" value="P:epoxide metabolic process"/>
    <property type="evidence" value="ECO:0007669"/>
    <property type="project" value="TreeGrafter"/>
</dbReference>
<dbReference type="InterPro" id="IPR010497">
    <property type="entry name" value="Epoxide_hydro_N"/>
</dbReference>
<dbReference type="OrthoDB" id="7130006at2759"/>